<feature type="compositionally biased region" description="Acidic residues" evidence="10">
    <location>
        <begin position="317"/>
        <end position="330"/>
    </location>
</feature>
<dbReference type="PANTHER" id="PTHR23240:SF6">
    <property type="entry name" value="DNA CROSS-LINK REPAIR 1A PROTEIN"/>
    <property type="match status" value="1"/>
</dbReference>
<dbReference type="PANTHER" id="PTHR23240">
    <property type="entry name" value="DNA CROSS-LINK REPAIR PROTEIN PSO2/SNM1-RELATED"/>
    <property type="match status" value="1"/>
</dbReference>
<evidence type="ECO:0000256" key="3">
    <source>
        <dbReference type="ARBA" id="ARBA00022723"/>
    </source>
</evidence>
<keyword evidence="8" id="KW-0539">Nucleus</keyword>
<dbReference type="STRING" id="109264.A0A1F8A7R6"/>
<evidence type="ECO:0000256" key="7">
    <source>
        <dbReference type="ARBA" id="ARBA00023204"/>
    </source>
</evidence>
<dbReference type="PRINTS" id="PR00463">
    <property type="entry name" value="EP450I"/>
</dbReference>
<dbReference type="InterPro" id="IPR002401">
    <property type="entry name" value="Cyt_P450_E_grp-I"/>
</dbReference>
<dbReference type="InterPro" id="IPR036866">
    <property type="entry name" value="RibonucZ/Hydroxyglut_hydro"/>
</dbReference>
<protein>
    <recommendedName>
        <fullName evidence="12">DNA repair metallo-beta-lactamase domain-containing protein</fullName>
    </recommendedName>
</protein>
<dbReference type="PROSITE" id="PS00086">
    <property type="entry name" value="CYTOCHROME_P450"/>
    <property type="match status" value="1"/>
</dbReference>
<keyword evidence="14" id="KW-1185">Reference proteome</keyword>
<dbReference type="RefSeq" id="XP_022391448.1">
    <property type="nucleotide sequence ID" value="XM_022531496.1"/>
</dbReference>
<dbReference type="FunFam" id="3.60.15.10:FF:000038">
    <property type="entry name" value="DNA cross-link repair protein pso2/snm1"/>
    <property type="match status" value="1"/>
</dbReference>
<dbReference type="SUPFAM" id="SSF48264">
    <property type="entry name" value="Cytochrome P450"/>
    <property type="match status" value="1"/>
</dbReference>
<keyword evidence="11" id="KW-0732">Signal</keyword>
<dbReference type="GeneID" id="34447756"/>
<accession>A0A1F8A7R6</accession>
<dbReference type="InterPro" id="IPR036396">
    <property type="entry name" value="Cyt_P450_sf"/>
</dbReference>
<keyword evidence="6 9" id="KW-0408">Iron</keyword>
<dbReference type="Gene3D" id="3.40.50.12650">
    <property type="match status" value="1"/>
</dbReference>
<dbReference type="GO" id="GO:0003684">
    <property type="term" value="F:damaged DNA binding"/>
    <property type="evidence" value="ECO:0007669"/>
    <property type="project" value="TreeGrafter"/>
</dbReference>
<keyword evidence="4" id="KW-0227">DNA damage</keyword>
<name>A0A1F8A7R6_9EURO</name>
<dbReference type="InterPro" id="IPR011084">
    <property type="entry name" value="DRMBL"/>
</dbReference>
<dbReference type="GO" id="GO:0004497">
    <property type="term" value="F:monooxygenase activity"/>
    <property type="evidence" value="ECO:0007669"/>
    <property type="project" value="InterPro"/>
</dbReference>
<dbReference type="InterPro" id="IPR017972">
    <property type="entry name" value="Cyt_P450_CS"/>
</dbReference>
<evidence type="ECO:0000313" key="13">
    <source>
        <dbReference type="EMBL" id="OGM47731.1"/>
    </source>
</evidence>
<dbReference type="CDD" id="cd16273">
    <property type="entry name" value="SNM1A-1C-like_MBL-fold"/>
    <property type="match status" value="1"/>
</dbReference>
<dbReference type="EMBL" id="LYCR01000021">
    <property type="protein sequence ID" value="OGM47731.1"/>
    <property type="molecule type" value="Genomic_DNA"/>
</dbReference>
<comment type="subcellular location">
    <subcellularLocation>
        <location evidence="1">Nucleus</location>
    </subcellularLocation>
</comment>
<evidence type="ECO:0000256" key="6">
    <source>
        <dbReference type="ARBA" id="ARBA00023004"/>
    </source>
</evidence>
<dbReference type="InterPro" id="IPR001128">
    <property type="entry name" value="Cyt_P450"/>
</dbReference>
<organism evidence="13 14">
    <name type="scientific">Aspergillus bombycis</name>
    <dbReference type="NCBI Taxonomy" id="109264"/>
    <lineage>
        <taxon>Eukaryota</taxon>
        <taxon>Fungi</taxon>
        <taxon>Dikarya</taxon>
        <taxon>Ascomycota</taxon>
        <taxon>Pezizomycotina</taxon>
        <taxon>Eurotiomycetes</taxon>
        <taxon>Eurotiomycetidae</taxon>
        <taxon>Eurotiales</taxon>
        <taxon>Aspergillaceae</taxon>
        <taxon>Aspergillus</taxon>
    </lineage>
</organism>
<dbReference type="OrthoDB" id="262529at2759"/>
<feature type="domain" description="DNA repair metallo-beta-lactamase" evidence="12">
    <location>
        <begin position="741"/>
        <end position="802"/>
    </location>
</feature>
<evidence type="ECO:0000256" key="4">
    <source>
        <dbReference type="ARBA" id="ARBA00022763"/>
    </source>
</evidence>
<keyword evidence="9" id="KW-0349">Heme</keyword>
<gene>
    <name evidence="13" type="ORF">ABOM_004366</name>
</gene>
<feature type="compositionally biased region" description="Basic and acidic residues" evidence="10">
    <location>
        <begin position="259"/>
        <end position="279"/>
    </location>
</feature>
<feature type="region of interest" description="Disordered" evidence="10">
    <location>
        <begin position="92"/>
        <end position="283"/>
    </location>
</feature>
<comment type="cofactor">
    <cofactor evidence="9">
        <name>heme</name>
        <dbReference type="ChEBI" id="CHEBI:30413"/>
    </cofactor>
</comment>
<dbReference type="Gene3D" id="3.60.15.10">
    <property type="entry name" value="Ribonuclease Z/Hydroxyacylglutathione hydrolase-like"/>
    <property type="match status" value="1"/>
</dbReference>
<dbReference type="GO" id="GO:0035312">
    <property type="term" value="F:5'-3' DNA exonuclease activity"/>
    <property type="evidence" value="ECO:0007669"/>
    <property type="project" value="TreeGrafter"/>
</dbReference>
<dbReference type="GO" id="GO:0005506">
    <property type="term" value="F:iron ion binding"/>
    <property type="evidence" value="ECO:0007669"/>
    <property type="project" value="InterPro"/>
</dbReference>
<dbReference type="GO" id="GO:0016705">
    <property type="term" value="F:oxidoreductase activity, acting on paired donors, with incorporation or reduction of molecular oxygen"/>
    <property type="evidence" value="ECO:0007669"/>
    <property type="project" value="InterPro"/>
</dbReference>
<keyword evidence="3 9" id="KW-0479">Metal-binding</keyword>
<feature type="compositionally biased region" description="Acidic residues" evidence="10">
    <location>
        <begin position="295"/>
        <end position="309"/>
    </location>
</feature>
<evidence type="ECO:0000256" key="11">
    <source>
        <dbReference type="SAM" id="SignalP"/>
    </source>
</evidence>
<sequence length="1388" mass="153394">MVAAPRHVLVITLVSVVDILSVLTNRTPSSGQQFAPQLNIPTAAPFRSEPALYIVFDMAGSFSKKGSTPSKQSFRSKQQGSVKRNSSLLNFFQKADGPPQATSRQSRITQFATKADRPTGSGQGSSSLRREDSSKSNGGGGLFLDDRNGKKPVSIDPSTPPRSRSRTPDDIWGEDDGDLVAPKEEERYNENGSAVKKRKVESESSSPRTDQVKDEASATMPAPAKLRQVSGPFIDESDSEEDMGAFGDFGNEPAVLTKAEAKKDATGVDNDRNDDDRNSDVAVPPLVREATSHIEDDELANFDDLEENDFGGKEGLLDQENDDDEEEGPEEMVFGFDDSNDSPALEECDVDPGGSVAVCPICQIELVGLSDVDMSVHVNDCLDGKPTAVLPKPKLDTPVKALTRAELASVARPPQNDPYSPGTSKTASAFSKLMAGNAEDTAWTVAAASEVKSRGKQAYQRTCPFYKIIPGFSICVDAFRYGAVEGCNAYFLSHYHSDHYIGLTASWRHGPIYCSKATGNLVRQQLKVDPRWVVDLEFEKTTQVPNTGVQVTLIEANHCPGSAIFLFEKAMGSGPSKRIQRVLHCGDFRASPAHVQHALLRPEVVDSVTGQKRQQRIDVCYLDTTYLSPKYSFPSQIDVIEACAELCVSLDRGEDEGPAPWQSQKGNKGGGSIMSKFFNSVTGSGRSQERSSSPQSRLLIVIGTYSIGKERVCLAIARALKSKIYATAGKQRVCACLEDAELSSLLTDDPVEAQVHMQTLFEIRAETLADYLDSMKPHFTRVVGFRPTGWTYRPPTERMLDNPPVSTVLHSAHWQTPFTARDLVPQRGKYDWELNPFTPWRHSNSIEKCRRIITGGVLFTTNERAGKLMATNRTVVSCIIPSCWRSKTRTIPTMIAELLTPTGAAYVLTAAVFVYYILPYLQLWRLRDIPSPGFAGFSNLWLMLQARQGHRFLTVDNAHKKYGKLVRIAPRHISVADDEAIQAIYGHGNGFLKADFYDAFVSIRRGLFNTRDRAEHTRKRKTVSHTFSMKSIGQFEQYIHGNAELFVKQWNRLADTQANPKTGYATLDALNWFNYLAFDIIGDLAFGAPFGMLEKGQDIAEMRMNPSDKPSYVQAVEVLNRRGEVSATLGACPSLIPWAKFIPDRFFKDGLEAVQNLAGIAVARVNERLRPEVMANNTRVDLLARLMEGKDSNGNKLGREELTAEALTQLIAGSDTTICHSPLPLTPLHYVPWPKANQENSLQWVIWETMRIHSTSAMGLPREIPAGNPPVTISGHTFYPGDVVSVPSYTIHRSKEIWGPDAEQFVPERWDPKRLTARQKAAFIPFSTGPRACVGRNVAEMELLVICGTVFRLFDFEIQQDGPMETREGFLRKPLGLMVGMKRRSVAV</sequence>
<feature type="compositionally biased region" description="Polar residues" evidence="10">
    <location>
        <begin position="100"/>
        <end position="112"/>
    </location>
</feature>
<reference evidence="13 14" key="1">
    <citation type="journal article" date="2016" name="Genome Biol. Evol.">
        <title>Draft genome sequence of an aflatoxigenic Aspergillus species, A. bombycis.</title>
        <authorList>
            <person name="Moore G.G."/>
            <person name="Mack B.M."/>
            <person name="Beltz S.B."/>
            <person name="Gilbert M.K."/>
        </authorList>
    </citation>
    <scope>NUCLEOTIDE SEQUENCE [LARGE SCALE GENOMIC DNA]</scope>
    <source>
        <strain evidence="14">NRRL 26010</strain>
    </source>
</reference>
<evidence type="ECO:0000259" key="12">
    <source>
        <dbReference type="Pfam" id="PF07522"/>
    </source>
</evidence>
<dbReference type="Proteomes" id="UP000179179">
    <property type="component" value="Unassembled WGS sequence"/>
</dbReference>
<evidence type="ECO:0000256" key="9">
    <source>
        <dbReference type="PIRSR" id="PIRSR602401-1"/>
    </source>
</evidence>
<dbReference type="GO" id="GO:0006303">
    <property type="term" value="P:double-strand break repair via nonhomologous end joining"/>
    <property type="evidence" value="ECO:0007669"/>
    <property type="project" value="TreeGrafter"/>
</dbReference>
<dbReference type="CDD" id="cd11061">
    <property type="entry name" value="CYP67-like"/>
    <property type="match status" value="1"/>
</dbReference>
<keyword evidence="5" id="KW-0560">Oxidoreductase</keyword>
<evidence type="ECO:0000256" key="1">
    <source>
        <dbReference type="ARBA" id="ARBA00004123"/>
    </source>
</evidence>
<proteinExistence type="inferred from homology"/>
<dbReference type="Pfam" id="PF07522">
    <property type="entry name" value="DRMBL"/>
    <property type="match status" value="1"/>
</dbReference>
<dbReference type="SUPFAM" id="SSF56281">
    <property type="entry name" value="Metallo-hydrolase/oxidoreductase"/>
    <property type="match status" value="1"/>
</dbReference>
<feature type="binding site" description="axial binding residue" evidence="9">
    <location>
        <position position="1333"/>
    </location>
    <ligand>
        <name>heme</name>
        <dbReference type="ChEBI" id="CHEBI:30413"/>
    </ligand>
    <ligandPart>
        <name>Fe</name>
        <dbReference type="ChEBI" id="CHEBI:18248"/>
    </ligandPart>
</feature>
<feature type="chain" id="PRO_5009534547" description="DNA repair metallo-beta-lactamase domain-containing protein" evidence="11">
    <location>
        <begin position="25"/>
        <end position="1388"/>
    </location>
</feature>
<evidence type="ECO:0000256" key="8">
    <source>
        <dbReference type="ARBA" id="ARBA00023242"/>
    </source>
</evidence>
<evidence type="ECO:0000256" key="10">
    <source>
        <dbReference type="SAM" id="MobiDB-lite"/>
    </source>
</evidence>
<comment type="caution">
    <text evidence="13">The sequence shown here is derived from an EMBL/GenBank/DDBJ whole genome shotgun (WGS) entry which is preliminary data.</text>
</comment>
<evidence type="ECO:0000256" key="2">
    <source>
        <dbReference type="ARBA" id="ARBA00010304"/>
    </source>
</evidence>
<dbReference type="GO" id="GO:0036297">
    <property type="term" value="P:interstrand cross-link repair"/>
    <property type="evidence" value="ECO:0007669"/>
    <property type="project" value="TreeGrafter"/>
</dbReference>
<keyword evidence="7" id="KW-0234">DNA repair</keyword>
<dbReference type="GO" id="GO:0020037">
    <property type="term" value="F:heme binding"/>
    <property type="evidence" value="ECO:0007669"/>
    <property type="project" value="InterPro"/>
</dbReference>
<feature type="signal peptide" evidence="11">
    <location>
        <begin position="1"/>
        <end position="24"/>
    </location>
</feature>
<dbReference type="Pfam" id="PF00067">
    <property type="entry name" value="p450"/>
    <property type="match status" value="2"/>
</dbReference>
<dbReference type="GO" id="GO:0005634">
    <property type="term" value="C:nucleus"/>
    <property type="evidence" value="ECO:0007669"/>
    <property type="project" value="UniProtKB-SubCell"/>
</dbReference>
<comment type="similarity">
    <text evidence="2">Belongs to the DNA repair metallo-beta-lactamase (DRMBL) family.</text>
</comment>
<evidence type="ECO:0000256" key="5">
    <source>
        <dbReference type="ARBA" id="ARBA00023002"/>
    </source>
</evidence>
<evidence type="ECO:0000313" key="14">
    <source>
        <dbReference type="Proteomes" id="UP000179179"/>
    </source>
</evidence>
<dbReference type="Gene3D" id="1.10.630.10">
    <property type="entry name" value="Cytochrome P450"/>
    <property type="match status" value="2"/>
</dbReference>
<feature type="region of interest" description="Disordered" evidence="10">
    <location>
        <begin position="295"/>
        <end position="342"/>
    </location>
</feature>